<evidence type="ECO:0000313" key="4">
    <source>
        <dbReference type="EMBL" id="REH18307.1"/>
    </source>
</evidence>
<evidence type="ECO:0000313" key="5">
    <source>
        <dbReference type="Proteomes" id="UP000256269"/>
    </source>
</evidence>
<keyword evidence="2" id="KW-0812">Transmembrane</keyword>
<feature type="transmembrane region" description="Helical" evidence="2">
    <location>
        <begin position="283"/>
        <end position="303"/>
    </location>
</feature>
<comment type="caution">
    <text evidence="4">The sequence shown here is derived from an EMBL/GenBank/DDBJ whole genome shotgun (WGS) entry which is preliminary data.</text>
</comment>
<organism evidence="4 5">
    <name type="scientific">Kutzneria buriramensis</name>
    <dbReference type="NCBI Taxonomy" id="1045776"/>
    <lineage>
        <taxon>Bacteria</taxon>
        <taxon>Bacillati</taxon>
        <taxon>Actinomycetota</taxon>
        <taxon>Actinomycetes</taxon>
        <taxon>Pseudonocardiales</taxon>
        <taxon>Pseudonocardiaceae</taxon>
        <taxon>Kutzneria</taxon>
    </lineage>
</organism>
<feature type="domain" description="AbiTii" evidence="3">
    <location>
        <begin position="8"/>
        <end position="180"/>
    </location>
</feature>
<dbReference type="RefSeq" id="WP_147329042.1">
    <property type="nucleotide sequence ID" value="NZ_CP144379.1"/>
</dbReference>
<dbReference type="OrthoDB" id="4157938at2"/>
<dbReference type="AlphaFoldDB" id="A0A3E0G5X3"/>
<keyword evidence="2" id="KW-0472">Membrane</keyword>
<proteinExistence type="predicted"/>
<feature type="compositionally biased region" description="Low complexity" evidence="1">
    <location>
        <begin position="317"/>
        <end position="335"/>
    </location>
</feature>
<gene>
    <name evidence="4" type="ORF">BCF44_13662</name>
</gene>
<dbReference type="Proteomes" id="UP000256269">
    <property type="component" value="Unassembled WGS sequence"/>
</dbReference>
<dbReference type="Pfam" id="PF18864">
    <property type="entry name" value="AbiTii"/>
    <property type="match status" value="1"/>
</dbReference>
<evidence type="ECO:0000259" key="3">
    <source>
        <dbReference type="Pfam" id="PF18864"/>
    </source>
</evidence>
<dbReference type="EMBL" id="QUNO01000036">
    <property type="protein sequence ID" value="REH18307.1"/>
    <property type="molecule type" value="Genomic_DNA"/>
</dbReference>
<keyword evidence="5" id="KW-1185">Reference proteome</keyword>
<accession>A0A3E0G5X3</accession>
<evidence type="ECO:0000256" key="1">
    <source>
        <dbReference type="SAM" id="MobiDB-lite"/>
    </source>
</evidence>
<reference evidence="4 5" key="1">
    <citation type="submission" date="2018-08" db="EMBL/GenBank/DDBJ databases">
        <title>Genomic Encyclopedia of Archaeal and Bacterial Type Strains, Phase II (KMG-II): from individual species to whole genera.</title>
        <authorList>
            <person name="Goeker M."/>
        </authorList>
    </citation>
    <scope>NUCLEOTIDE SEQUENCE [LARGE SCALE GENOMIC DNA]</scope>
    <source>
        <strain evidence="4 5">DSM 45791</strain>
    </source>
</reference>
<feature type="region of interest" description="Disordered" evidence="1">
    <location>
        <begin position="305"/>
        <end position="335"/>
    </location>
</feature>
<dbReference type="InterPro" id="IPR041304">
    <property type="entry name" value="AbiTii"/>
</dbReference>
<protein>
    <recommendedName>
        <fullName evidence="3">AbiTii domain-containing protein</fullName>
    </recommendedName>
</protein>
<feature type="compositionally biased region" description="Pro residues" evidence="1">
    <location>
        <begin position="305"/>
        <end position="316"/>
    </location>
</feature>
<keyword evidence="2" id="KW-1133">Transmembrane helix</keyword>
<sequence length="335" mass="35324">MHGKRNGLLDQLQAGVADDTTPLSSLLQKCILLGGQAGSEKMRDWAVQELNGYDSLNDLPDYRKVAATVMIQFTNLGGYNPMTRRLRIDAEIPAQLRHLAEWETAQLPGGVGELEAMATREELHLSTPWDGWLIDLLSNYIDEYSRISAIYWDVSPVVLRGVLVRIRTALAQLVAELIALTPPDQSIPNQAAADAAIQFVVTGKRATINLTTQHAEGGSTNTVTTAGAGGTAIGSQSAGDNATVVGSQAVHGDHNTVAGRDTAGETEPATKGGWWTRLRKRGVLVALATIVAGIMAVLTWLGLTPPSPNGKPPSTPPTATSSPAPASTAASRTGP</sequence>
<name>A0A3E0G5X3_9PSEU</name>
<evidence type="ECO:0000256" key="2">
    <source>
        <dbReference type="SAM" id="Phobius"/>
    </source>
</evidence>